<dbReference type="OrthoDB" id="9807213at2"/>
<dbReference type="GO" id="GO:0120159">
    <property type="term" value="F:rRNA pseudouridine synthase activity"/>
    <property type="evidence" value="ECO:0007669"/>
    <property type="project" value="UniProtKB-ARBA"/>
</dbReference>
<organism evidence="6 7">
    <name type="scientific">Aminobacterium colombiense (strain DSM 12261 / ALA-1)</name>
    <dbReference type="NCBI Taxonomy" id="572547"/>
    <lineage>
        <taxon>Bacteria</taxon>
        <taxon>Thermotogati</taxon>
        <taxon>Synergistota</taxon>
        <taxon>Synergistia</taxon>
        <taxon>Synergistales</taxon>
        <taxon>Aminobacteriaceae</taxon>
        <taxon>Aminobacterium</taxon>
    </lineage>
</organism>
<dbReference type="InterPro" id="IPR000748">
    <property type="entry name" value="PsdUridine_synth_RsuA/RluB/E/F"/>
</dbReference>
<dbReference type="GO" id="GO:0000455">
    <property type="term" value="P:enzyme-directed rRNA pseudouridine synthesis"/>
    <property type="evidence" value="ECO:0007669"/>
    <property type="project" value="UniProtKB-ARBA"/>
</dbReference>
<keyword evidence="7" id="KW-1185">Reference proteome</keyword>
<comment type="similarity">
    <text evidence="1 4">Belongs to the pseudouridine synthase RsuA family.</text>
</comment>
<dbReference type="EC" id="5.4.99.-" evidence="4"/>
<evidence type="ECO:0000259" key="5">
    <source>
        <dbReference type="SMART" id="SM00363"/>
    </source>
</evidence>
<dbReference type="Pfam" id="PF01479">
    <property type="entry name" value="S4"/>
    <property type="match status" value="1"/>
</dbReference>
<dbReference type="InterPro" id="IPR042092">
    <property type="entry name" value="PsdUridine_s_RsuA/RluB/E/F_cat"/>
</dbReference>
<dbReference type="FunFam" id="3.10.290.10:FF:000003">
    <property type="entry name" value="Pseudouridine synthase"/>
    <property type="match status" value="1"/>
</dbReference>
<dbReference type="HOGENOM" id="CLU_024979_1_2_0"/>
<name>D5EF82_AMICL</name>
<dbReference type="PANTHER" id="PTHR47683">
    <property type="entry name" value="PSEUDOURIDINE SYNTHASE FAMILY PROTEIN-RELATED"/>
    <property type="match status" value="1"/>
</dbReference>
<keyword evidence="2 4" id="KW-0413">Isomerase</keyword>
<dbReference type="NCBIfam" id="TIGR00093">
    <property type="entry name" value="pseudouridine synthase"/>
    <property type="match status" value="1"/>
</dbReference>
<evidence type="ECO:0000256" key="3">
    <source>
        <dbReference type="PROSITE-ProRule" id="PRU00182"/>
    </source>
</evidence>
<dbReference type="RefSeq" id="WP_013048477.1">
    <property type="nucleotide sequence ID" value="NC_014011.1"/>
</dbReference>
<evidence type="ECO:0000313" key="6">
    <source>
        <dbReference type="EMBL" id="ADE57214.1"/>
    </source>
</evidence>
<feature type="domain" description="RNA-binding S4" evidence="5">
    <location>
        <begin position="3"/>
        <end position="64"/>
    </location>
</feature>
<dbReference type="KEGG" id="aco:Amico_1090"/>
<sequence>MAIRLNKYLASCGLASRRKVEEFVLSGRVALNGRVVRDLSTTVEETDTVTLDGKEVSPESRVYIVMNKPQGVVCAVEDRFDMTVIDVLPPAYSKFRLFPVGRLDKESEGLLVLTNDGDFAHFLMHPSSNIKRDYEVLLNEELTVEKMKLWLKGFEIEGGFVRPLSVQPLCRPPYGRWVTVSITEGQKREVRLMAEHLGYKVMVLIRRRIGRMELRNLNKGQTVKLSQDELLKKIERGGIV</sequence>
<protein>
    <recommendedName>
        <fullName evidence="4">Pseudouridine synthase</fullName>
        <ecNumber evidence="4">5.4.99.-</ecNumber>
    </recommendedName>
</protein>
<dbReference type="SMART" id="SM00363">
    <property type="entry name" value="S4"/>
    <property type="match status" value="1"/>
</dbReference>
<gene>
    <name evidence="6" type="ordered locus">Amico_1090</name>
</gene>
<dbReference type="InterPro" id="IPR002942">
    <property type="entry name" value="S4_RNA-bd"/>
</dbReference>
<evidence type="ECO:0000313" key="7">
    <source>
        <dbReference type="Proteomes" id="UP000002366"/>
    </source>
</evidence>
<dbReference type="InterPro" id="IPR050343">
    <property type="entry name" value="RsuA_PseudoU_synthase"/>
</dbReference>
<proteinExistence type="inferred from homology"/>
<dbReference type="InterPro" id="IPR036986">
    <property type="entry name" value="S4_RNA-bd_sf"/>
</dbReference>
<dbReference type="GO" id="GO:0003723">
    <property type="term" value="F:RNA binding"/>
    <property type="evidence" value="ECO:0007669"/>
    <property type="project" value="UniProtKB-KW"/>
</dbReference>
<dbReference type="eggNOG" id="COG1187">
    <property type="taxonomic scope" value="Bacteria"/>
</dbReference>
<dbReference type="PROSITE" id="PS01149">
    <property type="entry name" value="PSI_RSU"/>
    <property type="match status" value="1"/>
</dbReference>
<reference evidence="6 7" key="1">
    <citation type="journal article" date="2010" name="Stand. Genomic Sci.">
        <title>Complete genome sequence of Aminobacterium colombiense type strain (ALA-1).</title>
        <authorList>
            <person name="Chertkov O."/>
            <person name="Sikorski J."/>
            <person name="Brambilla E."/>
            <person name="Lapidus A."/>
            <person name="Copeland A."/>
            <person name="Glavina Del Rio T."/>
            <person name="Nolan M."/>
            <person name="Lucas S."/>
            <person name="Tice H."/>
            <person name="Cheng J.F."/>
            <person name="Han C."/>
            <person name="Detter J.C."/>
            <person name="Bruce D."/>
            <person name="Tapia R."/>
            <person name="Goodwin L."/>
            <person name="Pitluck S."/>
            <person name="Liolios K."/>
            <person name="Ivanova N."/>
            <person name="Mavromatis K."/>
            <person name="Ovchinnikova G."/>
            <person name="Pati A."/>
            <person name="Chen A."/>
            <person name="Palaniappan K."/>
            <person name="Land M."/>
            <person name="Hauser L."/>
            <person name="Chang Y.J."/>
            <person name="Jeffries C.D."/>
            <person name="Spring S."/>
            <person name="Rohde M."/>
            <person name="Goker M."/>
            <person name="Bristow J."/>
            <person name="Eisen J.A."/>
            <person name="Markowitz V."/>
            <person name="Hugenholtz P."/>
            <person name="Kyrpides N.C."/>
            <person name="Klenk H.P."/>
        </authorList>
    </citation>
    <scope>NUCLEOTIDE SEQUENCE [LARGE SCALE GENOMIC DNA]</scope>
    <source>
        <strain evidence="7">DSM 12261 / ALA-1</strain>
    </source>
</reference>
<dbReference type="STRING" id="572547.Amico_1090"/>
<dbReference type="Gene3D" id="3.10.290.10">
    <property type="entry name" value="RNA-binding S4 domain"/>
    <property type="match status" value="1"/>
</dbReference>
<dbReference type="CDD" id="cd02870">
    <property type="entry name" value="PseudoU_synth_RsuA_like"/>
    <property type="match status" value="1"/>
</dbReference>
<dbReference type="InterPro" id="IPR018496">
    <property type="entry name" value="PsdUridine_synth_RsuA/RluB_CS"/>
</dbReference>
<dbReference type="InterPro" id="IPR020094">
    <property type="entry name" value="TruA/RsuA/RluB/E/F_N"/>
</dbReference>
<dbReference type="SUPFAM" id="SSF55174">
    <property type="entry name" value="Alpha-L RNA-binding motif"/>
    <property type="match status" value="1"/>
</dbReference>
<dbReference type="Proteomes" id="UP000002366">
    <property type="component" value="Chromosome"/>
</dbReference>
<dbReference type="EMBL" id="CP001997">
    <property type="protein sequence ID" value="ADE57214.1"/>
    <property type="molecule type" value="Genomic_DNA"/>
</dbReference>
<evidence type="ECO:0000256" key="1">
    <source>
        <dbReference type="ARBA" id="ARBA00008348"/>
    </source>
</evidence>
<dbReference type="InterPro" id="IPR020103">
    <property type="entry name" value="PsdUridine_synth_cat_dom_sf"/>
</dbReference>
<dbReference type="Gene3D" id="3.30.70.1560">
    <property type="entry name" value="Alpha-L RNA-binding motif"/>
    <property type="match status" value="1"/>
</dbReference>
<dbReference type="CDD" id="cd00165">
    <property type="entry name" value="S4"/>
    <property type="match status" value="1"/>
</dbReference>
<dbReference type="PROSITE" id="PS50889">
    <property type="entry name" value="S4"/>
    <property type="match status" value="1"/>
</dbReference>
<evidence type="ECO:0000256" key="2">
    <source>
        <dbReference type="ARBA" id="ARBA00023235"/>
    </source>
</evidence>
<dbReference type="PANTHER" id="PTHR47683:SF2">
    <property type="entry name" value="RNA-BINDING S4 DOMAIN-CONTAINING PROTEIN"/>
    <property type="match status" value="1"/>
</dbReference>
<dbReference type="SUPFAM" id="SSF55120">
    <property type="entry name" value="Pseudouridine synthase"/>
    <property type="match status" value="1"/>
</dbReference>
<dbReference type="AlphaFoldDB" id="D5EF82"/>
<dbReference type="InterPro" id="IPR006145">
    <property type="entry name" value="PsdUridine_synth_RsuA/RluA"/>
</dbReference>
<dbReference type="Gene3D" id="3.30.70.580">
    <property type="entry name" value="Pseudouridine synthase I, catalytic domain, N-terminal subdomain"/>
    <property type="match status" value="1"/>
</dbReference>
<evidence type="ECO:0000256" key="4">
    <source>
        <dbReference type="RuleBase" id="RU003887"/>
    </source>
</evidence>
<accession>D5EF82</accession>
<keyword evidence="3" id="KW-0694">RNA-binding</keyword>
<dbReference type="Pfam" id="PF00849">
    <property type="entry name" value="PseudoU_synth_2"/>
    <property type="match status" value="1"/>
</dbReference>